<protein>
    <submittedName>
        <fullName evidence="1">Type VII secretion system-associated protein</fullName>
    </submittedName>
</protein>
<dbReference type="EMBL" id="VUOB01000012">
    <property type="protein sequence ID" value="KAA2264235.1"/>
    <property type="molecule type" value="Genomic_DNA"/>
</dbReference>
<reference evidence="1 2" key="1">
    <citation type="submission" date="2019-09" db="EMBL/GenBank/DDBJ databases">
        <title>Goodfellowia gen. nov., a new genus of the Pseudonocardineae related to Actinoalloteichus, containing Goodfellowia coeruleoviolacea gen. nov., comb. nov. gen. nov., comb. nov.</title>
        <authorList>
            <person name="Labeda D."/>
        </authorList>
    </citation>
    <scope>NUCLEOTIDE SEQUENCE [LARGE SCALE GENOMIC DNA]</scope>
    <source>
        <strain evidence="1 2">AN110305</strain>
    </source>
</reference>
<dbReference type="OrthoDB" id="3373807at2"/>
<sequence>MTEPVARQGRREEWLFLPDPRWQPAEDGPPPLWAVVGGWRLDGAGRPGLFQPNPEYRPADEAVPTDPIDAVLRLVAGGEAAPEAAVAALCAAFVEVAYDEVGSPIVALAPDGVPCVLVVTAAAHRAWVAAAAWRQLTAAELVELVPAGADILVNPGGPAAMRLLTTNFTESLS</sequence>
<comment type="caution">
    <text evidence="1">The sequence shown here is derived from an EMBL/GenBank/DDBJ whole genome shotgun (WGS) entry which is preliminary data.</text>
</comment>
<name>A0A5B2XM80_9PSEU</name>
<evidence type="ECO:0000313" key="2">
    <source>
        <dbReference type="Proteomes" id="UP000323454"/>
    </source>
</evidence>
<evidence type="ECO:0000313" key="1">
    <source>
        <dbReference type="EMBL" id="KAA2264235.1"/>
    </source>
</evidence>
<organism evidence="1 2">
    <name type="scientific">Solihabitans fulvus</name>
    <dbReference type="NCBI Taxonomy" id="1892852"/>
    <lineage>
        <taxon>Bacteria</taxon>
        <taxon>Bacillati</taxon>
        <taxon>Actinomycetota</taxon>
        <taxon>Actinomycetes</taxon>
        <taxon>Pseudonocardiales</taxon>
        <taxon>Pseudonocardiaceae</taxon>
        <taxon>Solihabitans</taxon>
    </lineage>
</organism>
<reference evidence="1 2" key="2">
    <citation type="submission" date="2019-09" db="EMBL/GenBank/DDBJ databases">
        <authorList>
            <person name="Jin C."/>
        </authorList>
    </citation>
    <scope>NUCLEOTIDE SEQUENCE [LARGE SCALE GENOMIC DNA]</scope>
    <source>
        <strain evidence="1 2">AN110305</strain>
    </source>
</reference>
<gene>
    <name evidence="1" type="ORF">F0L68_08335</name>
</gene>
<dbReference type="InterPro" id="IPR047659">
    <property type="entry name" value="T7SS_assoc"/>
</dbReference>
<keyword evidence="2" id="KW-1185">Reference proteome</keyword>
<dbReference type="Proteomes" id="UP000323454">
    <property type="component" value="Unassembled WGS sequence"/>
</dbReference>
<dbReference type="AlphaFoldDB" id="A0A5B2XM80"/>
<dbReference type="NCBIfam" id="NF033532">
    <property type="entry name" value="lone7para_assoc"/>
    <property type="match status" value="1"/>
</dbReference>
<dbReference type="RefSeq" id="WP_149848898.1">
    <property type="nucleotide sequence ID" value="NZ_VUOB01000012.1"/>
</dbReference>
<proteinExistence type="predicted"/>
<accession>A0A5B2XM80</accession>